<feature type="coiled-coil region" evidence="2">
    <location>
        <begin position="377"/>
        <end position="425"/>
    </location>
</feature>
<feature type="region of interest" description="Disordered" evidence="3">
    <location>
        <begin position="730"/>
        <end position="752"/>
    </location>
</feature>
<evidence type="ECO:0000256" key="1">
    <source>
        <dbReference type="ARBA" id="ARBA00023054"/>
    </source>
</evidence>
<dbReference type="AlphaFoldDB" id="A0A093GHJ3"/>
<name>A0A093GHJ3_DRYPU</name>
<gene>
    <name evidence="4" type="ORF">N307_06200</name>
</gene>
<dbReference type="GO" id="GO:0005856">
    <property type="term" value="C:cytoskeleton"/>
    <property type="evidence" value="ECO:0007669"/>
    <property type="project" value="TreeGrafter"/>
</dbReference>
<dbReference type="STRING" id="118200.A0A093GHJ3"/>
<accession>A0A093GHJ3</accession>
<keyword evidence="5" id="KW-1185">Reference proteome</keyword>
<feature type="region of interest" description="Disordered" evidence="3">
    <location>
        <begin position="925"/>
        <end position="950"/>
    </location>
</feature>
<reference evidence="4 5" key="1">
    <citation type="submission" date="2014-04" db="EMBL/GenBank/DDBJ databases">
        <title>Genome evolution of avian class.</title>
        <authorList>
            <person name="Zhang G."/>
            <person name="Li C."/>
        </authorList>
    </citation>
    <scope>NUCLEOTIDE SEQUENCE [LARGE SCALE GENOMIC DNA]</scope>
    <source>
        <strain evidence="4">BGI_N307</strain>
    </source>
</reference>
<evidence type="ECO:0000256" key="3">
    <source>
        <dbReference type="SAM" id="MobiDB-lite"/>
    </source>
</evidence>
<protein>
    <submittedName>
        <fullName evidence="4">Coiled-coil domain-containing protein 146</fullName>
    </submittedName>
</protein>
<feature type="coiled-coil region" evidence="2">
    <location>
        <begin position="147"/>
        <end position="292"/>
    </location>
</feature>
<dbReference type="Proteomes" id="UP000053875">
    <property type="component" value="Unassembled WGS sequence"/>
</dbReference>
<evidence type="ECO:0000256" key="2">
    <source>
        <dbReference type="SAM" id="Coils"/>
    </source>
</evidence>
<organism evidence="4 5">
    <name type="scientific">Dryobates pubescens</name>
    <name type="common">Downy woodpecker</name>
    <name type="synonym">Picoides pubescens</name>
    <dbReference type="NCBI Taxonomy" id="118200"/>
    <lineage>
        <taxon>Eukaryota</taxon>
        <taxon>Metazoa</taxon>
        <taxon>Chordata</taxon>
        <taxon>Craniata</taxon>
        <taxon>Vertebrata</taxon>
        <taxon>Euteleostomi</taxon>
        <taxon>Archelosauria</taxon>
        <taxon>Archosauria</taxon>
        <taxon>Dinosauria</taxon>
        <taxon>Saurischia</taxon>
        <taxon>Theropoda</taxon>
        <taxon>Coelurosauria</taxon>
        <taxon>Aves</taxon>
        <taxon>Neognathae</taxon>
        <taxon>Neoaves</taxon>
        <taxon>Telluraves</taxon>
        <taxon>Coraciimorphae</taxon>
        <taxon>Piciformes</taxon>
        <taxon>Picidae</taxon>
        <taxon>Dryobates</taxon>
    </lineage>
</organism>
<proteinExistence type="predicted"/>
<dbReference type="PANTHER" id="PTHR32083:SF34">
    <property type="entry name" value="COILED-COIL DOMAIN-CONTAINING PROTEIN 146"/>
    <property type="match status" value="1"/>
</dbReference>
<sequence>MSQASGESSCSSDTELEIEEQPIYALAPTVYSQDEGPTDVTASPAFQCLDELFSAGKITGTRANELKEKYTLLHKTVISLQESEIQLLQEAKHLSVELEQQQHELEKAEQFPEDSSSEASQIRLQLLGCQNEYKAIKDREYEVQFQIECLEEEKSLLENEYERIPRQRETEKKVKRLKDNCDELFKEVVQRKAEINAIKEEISSKRKLMLADENEKEQLLEKQDALKDELVKILRVPTHLRKETEKMNRKERDAEKQKEALNHQIDELNATLKAIEKRTEEILQERGDVREELHEKQILLESKEKECIALTKSLEISREKESAVLLDRAALEDNLRIRALEIKKQQDLFLHKQTQKDRELRNLKKMELQLNVIYDSLKQDKSQHERLKLEVETLSKSNGVLLERRRELQKEVEVTKRRLAEQETMSNMDAQVLKEYIAEEGQLFQEQEKHRHELSRLVHLTKLRVEEREKKSRDVQKARVQIQHVIKEIKRKDLEIRDYKMRKREIQKQLQGFAKMCDVIQKERNKCINLVHACQHKAREIRNQIKLLGNEMENLRSIVLTKERKLQKLHLKNKNNAAIIESLKSDCGKIVQIMHEMKEKEQQQCLELEKFTSVVTHIEEEIVQQCKQYERAIQQQTNSGLLLREREEELCILYEKVNTQELLCRNGDLEMQAMDERIRLLKLKIAEKKRQIKLWFRTLPVKNALDAQLVVLQIQYSQCKDRIKHMEDILAEPTNERRKRDLRGKDPSPPELTKKIEQLEAELLQKEKLLLEKDILYEHVSRLTDGIRTMAANRNQKALLLAKRTNEMRKKTKDRTRQVMALVAEVSMKQALATKLQQEMRDKEQFLMTVSSRIDQGLPPPKETENEWLKILRNEKMQKAAAEARAKHATEEEEAANMHTAVQRPTAYIPDDEFSLPVPRPYGALAPFKPSEPGSNMRHFRKPLVKPIEV</sequence>
<dbReference type="EMBL" id="KL216276">
    <property type="protein sequence ID" value="KFV68698.1"/>
    <property type="molecule type" value="Genomic_DNA"/>
</dbReference>
<evidence type="ECO:0000313" key="5">
    <source>
        <dbReference type="Proteomes" id="UP000053875"/>
    </source>
</evidence>
<evidence type="ECO:0000313" key="4">
    <source>
        <dbReference type="EMBL" id="KFV68698.1"/>
    </source>
</evidence>
<keyword evidence="1 2" id="KW-0175">Coiled coil</keyword>
<dbReference type="PANTHER" id="PTHR32083">
    <property type="entry name" value="CILIA AND FLAGELLA-ASSOCIATED PROTEIN 58-RELATED"/>
    <property type="match status" value="1"/>
</dbReference>